<dbReference type="AlphaFoldDB" id="A0A4P8L4Y8"/>
<organism evidence="2 3">
    <name type="scientific">Desulfoglaeba alkanexedens ALDC</name>
    <dbReference type="NCBI Taxonomy" id="980445"/>
    <lineage>
        <taxon>Bacteria</taxon>
        <taxon>Pseudomonadati</taxon>
        <taxon>Thermodesulfobacteriota</taxon>
        <taxon>Syntrophobacteria</taxon>
        <taxon>Syntrophobacterales</taxon>
        <taxon>Syntrophobacteraceae</taxon>
        <taxon>Desulfoglaeba</taxon>
    </lineage>
</organism>
<dbReference type="PIRSF" id="PIRSF000429">
    <property type="entry name" value="Ac-CoA_Ac_transf"/>
    <property type="match status" value="1"/>
</dbReference>
<dbReference type="Pfam" id="PF22691">
    <property type="entry name" value="Thiolase_C_1"/>
    <property type="match status" value="1"/>
</dbReference>
<dbReference type="EMBL" id="CP040098">
    <property type="protein sequence ID" value="QCQ22914.1"/>
    <property type="molecule type" value="Genomic_DNA"/>
</dbReference>
<proteinExistence type="predicted"/>
<dbReference type="OrthoDB" id="5411776at2"/>
<dbReference type="GO" id="GO:0003988">
    <property type="term" value="F:acetyl-CoA C-acyltransferase activity"/>
    <property type="evidence" value="ECO:0007669"/>
    <property type="project" value="UniProtKB-ARBA"/>
</dbReference>
<dbReference type="KEGG" id="dax:FDQ92_12475"/>
<reference evidence="2 3" key="2">
    <citation type="submission" date="2019-05" db="EMBL/GenBank/DDBJ databases">
        <authorList>
            <person name="Suflita J.M."/>
            <person name="Marks C.R."/>
        </authorList>
    </citation>
    <scope>NUCLEOTIDE SEQUENCE [LARGE SCALE GENOMIC DNA]</scope>
    <source>
        <strain evidence="2 3">ALDC</strain>
    </source>
</reference>
<dbReference type="InterPro" id="IPR055140">
    <property type="entry name" value="Thiolase_C_2"/>
</dbReference>
<evidence type="ECO:0000313" key="3">
    <source>
        <dbReference type="Proteomes" id="UP000298602"/>
    </source>
</evidence>
<evidence type="ECO:0000313" key="2">
    <source>
        <dbReference type="EMBL" id="QCQ22914.1"/>
    </source>
</evidence>
<dbReference type="PANTHER" id="PTHR42870">
    <property type="entry name" value="ACETYL-COA C-ACETYLTRANSFERASE"/>
    <property type="match status" value="1"/>
</dbReference>
<evidence type="ECO:0000259" key="1">
    <source>
        <dbReference type="Pfam" id="PF22691"/>
    </source>
</evidence>
<dbReference type="RefSeq" id="WP_137425197.1">
    <property type="nucleotide sequence ID" value="NZ_CP040098.1"/>
</dbReference>
<dbReference type="Gene3D" id="3.40.47.10">
    <property type="match status" value="1"/>
</dbReference>
<dbReference type="InterPro" id="IPR016039">
    <property type="entry name" value="Thiolase-like"/>
</dbReference>
<name>A0A4P8L4Y8_9BACT</name>
<dbReference type="CDD" id="cd00829">
    <property type="entry name" value="SCP-x_thiolase"/>
    <property type="match status" value="1"/>
</dbReference>
<dbReference type="InterPro" id="IPR002155">
    <property type="entry name" value="Thiolase"/>
</dbReference>
<dbReference type="Proteomes" id="UP000298602">
    <property type="component" value="Chromosome"/>
</dbReference>
<reference evidence="2 3" key="1">
    <citation type="submission" date="2019-05" db="EMBL/GenBank/DDBJ databases">
        <title>The Complete Genome Sequence of the n-alkane-degrading Desulfoglaeba alkanexedens ALDC reveals multiple alkylsuccinate synthase gene clusters.</title>
        <authorList>
            <person name="Callaghan A.V."/>
            <person name="Davidova I.A."/>
            <person name="Duncan K.E."/>
            <person name="Morris B."/>
            <person name="McInerney M.J."/>
        </authorList>
    </citation>
    <scope>NUCLEOTIDE SEQUENCE [LARGE SCALE GENOMIC DNA]</scope>
    <source>
        <strain evidence="2 3">ALDC</strain>
    </source>
</reference>
<keyword evidence="3" id="KW-1185">Reference proteome</keyword>
<sequence length="380" mass="41355">MNKKVAIVEVAMTCGAESPENYLTQVYSVCREVIEKAGLKRNQVGTVVSASSDVFHGGISCANAYYWDSGAAFLKNGSRQDAESLFAFHYGVMRILSGHYNTALVLGVCKGSENPENDTITHFFTDPFYQRQLGLNETYAAALQMRAYMDAHGVTEEQCAKVAAKNLNNGLSNPYAHRRKKVSVEDVMNSDPVMDPLKEMECAPKSEGMIALLLAEEDTAKKLTSKPVWFKGYGSAMDTFYLGDRDLLNGTLEKAAKAAYKMAGISDPRKDLDVVELCEPYAFQELLWYEGLGLCGRGEGARLLESGYTDFNGPLPVNPSGGVLSMNPYVSRGLYRLAEVVLQIKGAAGERQLDKKVNTGLAHGTHGFAGQCHAVAILGN</sequence>
<accession>A0A4P8L4Y8</accession>
<feature type="domain" description="Thiolase C-terminal" evidence="1">
    <location>
        <begin position="242"/>
        <end position="380"/>
    </location>
</feature>
<dbReference type="PANTHER" id="PTHR42870:SF1">
    <property type="entry name" value="NON-SPECIFIC LIPID-TRANSFER PROTEIN-LIKE 2"/>
    <property type="match status" value="1"/>
</dbReference>
<gene>
    <name evidence="2" type="ORF">FDQ92_12475</name>
</gene>
<dbReference type="SUPFAM" id="SSF53901">
    <property type="entry name" value="Thiolase-like"/>
    <property type="match status" value="2"/>
</dbReference>
<protein>
    <submittedName>
        <fullName evidence="2">Thiolase family protein</fullName>
    </submittedName>
</protein>